<evidence type="ECO:0000259" key="2">
    <source>
        <dbReference type="Pfam" id="PF00496"/>
    </source>
</evidence>
<evidence type="ECO:0000313" key="3">
    <source>
        <dbReference type="EMBL" id="QLD11536.1"/>
    </source>
</evidence>
<protein>
    <submittedName>
        <fullName evidence="3">ABC transporter substrate-binding protein</fullName>
    </submittedName>
</protein>
<dbReference type="EMBL" id="CP058316">
    <property type="protein sequence ID" value="QLD11536.1"/>
    <property type="molecule type" value="Genomic_DNA"/>
</dbReference>
<organism evidence="3 4">
    <name type="scientific">Microbacterium oleivorans</name>
    <dbReference type="NCBI Taxonomy" id="273677"/>
    <lineage>
        <taxon>Bacteria</taxon>
        <taxon>Bacillati</taxon>
        <taxon>Actinomycetota</taxon>
        <taxon>Actinomycetes</taxon>
        <taxon>Micrococcales</taxon>
        <taxon>Microbacteriaceae</taxon>
        <taxon>Microbacterium</taxon>
    </lineage>
</organism>
<feature type="chain" id="PRO_5028935756" evidence="1">
    <location>
        <begin position="30"/>
        <end position="513"/>
    </location>
</feature>
<dbReference type="Gene3D" id="3.10.105.10">
    <property type="entry name" value="Dipeptide-binding Protein, Domain 3"/>
    <property type="match status" value="1"/>
</dbReference>
<gene>
    <name evidence="3" type="ORF">HW566_06975</name>
</gene>
<evidence type="ECO:0000313" key="4">
    <source>
        <dbReference type="Proteomes" id="UP000509638"/>
    </source>
</evidence>
<evidence type="ECO:0000256" key="1">
    <source>
        <dbReference type="SAM" id="SignalP"/>
    </source>
</evidence>
<feature type="signal peptide" evidence="1">
    <location>
        <begin position="1"/>
        <end position="29"/>
    </location>
</feature>
<dbReference type="RefSeq" id="WP_178011542.1">
    <property type="nucleotide sequence ID" value="NZ_CP058316.1"/>
</dbReference>
<dbReference type="InterPro" id="IPR000914">
    <property type="entry name" value="SBP_5_dom"/>
</dbReference>
<name>A0A7D5IXA8_9MICO</name>
<proteinExistence type="predicted"/>
<dbReference type="AlphaFoldDB" id="A0A7D5IXA8"/>
<dbReference type="PIRSF" id="PIRSF002741">
    <property type="entry name" value="MppA"/>
    <property type="match status" value="1"/>
</dbReference>
<keyword evidence="1" id="KW-0732">Signal</keyword>
<dbReference type="Gene3D" id="3.40.190.10">
    <property type="entry name" value="Periplasmic binding protein-like II"/>
    <property type="match status" value="1"/>
</dbReference>
<dbReference type="GO" id="GO:0043190">
    <property type="term" value="C:ATP-binding cassette (ABC) transporter complex"/>
    <property type="evidence" value="ECO:0007669"/>
    <property type="project" value="InterPro"/>
</dbReference>
<dbReference type="GO" id="GO:0015833">
    <property type="term" value="P:peptide transport"/>
    <property type="evidence" value="ECO:0007669"/>
    <property type="project" value="TreeGrafter"/>
</dbReference>
<sequence length="513" mass="54413">MTSPRSRRALAGGSSLALGALLLSGCAGGFDEPSGSSSDGAQTAITAALPTDPTSMDPIRSGALVVLSVFFHTHDQLVKIAADGEMLPKLATEWTSNADLTEWEFTLQPEVTASNGEAIDADDVVFSYETILGDPTGENYAYLSSIDRVEKVDDLTVRFVLKQPFSAFPRNTSLISIVPADTYQEMGPDAYAREPIGSGPYVFEKIAAGVSYDLVRNEDYWGEAPVIESISLQPVSSAESRASGVLSGDLDVAQIGPTQVSSIESAGNAQVFSALSNGVVFLGVNSTAGALQDVRVRQAVAHAIDSEAIVTSLLAGLAEPARAMLAPAVEGSSDDVEGPTFDPDAARALLAEAGYDGTPIPFDYATDGRIPLSSEIAQSVQGYLEAVGIAVDMRGADQQSHTLKVRGKEMQGIYLNTWAPSTLDGDLPLTDFYEPAGNNNYAQDPVTTELAERQRGVEGAEREDVFAELLDYSNAQAYFVPLYVPANNFAAGGSLRWEPRADGLYDFTETSFE</sequence>
<reference evidence="3 4" key="1">
    <citation type="submission" date="2020-06" db="EMBL/GenBank/DDBJ databases">
        <authorList>
            <person name="Jo H."/>
        </authorList>
    </citation>
    <scope>NUCLEOTIDE SEQUENCE [LARGE SCALE GENOMIC DNA]</scope>
    <source>
        <strain evidence="3 4">I46</strain>
    </source>
</reference>
<dbReference type="GO" id="GO:1904680">
    <property type="term" value="F:peptide transmembrane transporter activity"/>
    <property type="evidence" value="ECO:0007669"/>
    <property type="project" value="TreeGrafter"/>
</dbReference>
<dbReference type="CDD" id="cd00995">
    <property type="entry name" value="PBP2_NikA_DppA_OppA_like"/>
    <property type="match status" value="1"/>
</dbReference>
<feature type="domain" description="Solute-binding protein family 5" evidence="2">
    <location>
        <begin position="86"/>
        <end position="439"/>
    </location>
</feature>
<accession>A0A7D5IXA8</accession>
<dbReference type="Pfam" id="PF00496">
    <property type="entry name" value="SBP_bac_5"/>
    <property type="match status" value="1"/>
</dbReference>
<dbReference type="SUPFAM" id="SSF53850">
    <property type="entry name" value="Periplasmic binding protein-like II"/>
    <property type="match status" value="1"/>
</dbReference>
<dbReference type="PANTHER" id="PTHR30290">
    <property type="entry name" value="PERIPLASMIC BINDING COMPONENT OF ABC TRANSPORTER"/>
    <property type="match status" value="1"/>
</dbReference>
<dbReference type="InterPro" id="IPR039424">
    <property type="entry name" value="SBP_5"/>
</dbReference>
<dbReference type="GO" id="GO:0042597">
    <property type="term" value="C:periplasmic space"/>
    <property type="evidence" value="ECO:0007669"/>
    <property type="project" value="UniProtKB-ARBA"/>
</dbReference>
<dbReference type="Proteomes" id="UP000509638">
    <property type="component" value="Chromosome"/>
</dbReference>
<dbReference type="PROSITE" id="PS51257">
    <property type="entry name" value="PROKAR_LIPOPROTEIN"/>
    <property type="match status" value="1"/>
</dbReference>
<dbReference type="InterPro" id="IPR030678">
    <property type="entry name" value="Peptide/Ni-bd"/>
</dbReference>